<accession>A0A9D1KJN1</accession>
<dbReference type="AlphaFoldDB" id="A0A9D1KJN1"/>
<gene>
    <name evidence="2" type="ORF">IAC39_01245</name>
</gene>
<name>A0A9D1KJN1_9FIRM</name>
<comment type="caution">
    <text evidence="2">The sequence shown here is derived from an EMBL/GenBank/DDBJ whole genome shotgun (WGS) entry which is preliminary data.</text>
</comment>
<reference evidence="2" key="1">
    <citation type="submission" date="2020-10" db="EMBL/GenBank/DDBJ databases">
        <authorList>
            <person name="Gilroy R."/>
        </authorList>
    </citation>
    <scope>NUCLEOTIDE SEQUENCE</scope>
    <source>
        <strain evidence="2">CHK33-4379</strain>
    </source>
</reference>
<keyword evidence="1" id="KW-1133">Transmembrane helix</keyword>
<evidence type="ECO:0000256" key="1">
    <source>
        <dbReference type="SAM" id="Phobius"/>
    </source>
</evidence>
<keyword evidence="1" id="KW-0472">Membrane</keyword>
<sequence>MRRNCPACGERYEGSVCPKCGYTPAPRKHGGKDAETQNKFLTDEQRAVQARVLEERRKDSRILIIVIVIAALAAAFVLYRNGVFGGSYKKPIVNYFNAISERDFEAYVGSMPSRIGQSYASEREKLGYTEYEYIDKLYSDLFEQFGEDMRISLEFGSRERPDEQYIENFRKDYIQVYGETINTNAVYGVNVVAHFSGEVSSADVELTCYVIRLSGRWYMVGCDFTSELE</sequence>
<keyword evidence="1" id="KW-0812">Transmembrane</keyword>
<dbReference type="Proteomes" id="UP000824136">
    <property type="component" value="Unassembled WGS sequence"/>
</dbReference>
<protein>
    <submittedName>
        <fullName evidence="2">Uncharacterized protein</fullName>
    </submittedName>
</protein>
<proteinExistence type="predicted"/>
<organism evidence="2 3">
    <name type="scientific">Candidatus Faeciplasma pullistercoris</name>
    <dbReference type="NCBI Taxonomy" id="2840800"/>
    <lineage>
        <taxon>Bacteria</taxon>
        <taxon>Bacillati</taxon>
        <taxon>Bacillota</taxon>
        <taxon>Clostridia</taxon>
        <taxon>Eubacteriales</taxon>
        <taxon>Oscillospiraceae</taxon>
        <taxon>Oscillospiraceae incertae sedis</taxon>
        <taxon>Candidatus Faeciplasma</taxon>
    </lineage>
</organism>
<evidence type="ECO:0000313" key="3">
    <source>
        <dbReference type="Proteomes" id="UP000824136"/>
    </source>
</evidence>
<reference evidence="2" key="2">
    <citation type="journal article" date="2021" name="PeerJ">
        <title>Extensive microbial diversity within the chicken gut microbiome revealed by metagenomics and culture.</title>
        <authorList>
            <person name="Gilroy R."/>
            <person name="Ravi A."/>
            <person name="Getino M."/>
            <person name="Pursley I."/>
            <person name="Horton D.L."/>
            <person name="Alikhan N.F."/>
            <person name="Baker D."/>
            <person name="Gharbi K."/>
            <person name="Hall N."/>
            <person name="Watson M."/>
            <person name="Adriaenssens E.M."/>
            <person name="Foster-Nyarko E."/>
            <person name="Jarju S."/>
            <person name="Secka A."/>
            <person name="Antonio M."/>
            <person name="Oren A."/>
            <person name="Chaudhuri R.R."/>
            <person name="La Ragione R."/>
            <person name="Hildebrand F."/>
            <person name="Pallen M.J."/>
        </authorList>
    </citation>
    <scope>NUCLEOTIDE SEQUENCE</scope>
    <source>
        <strain evidence="2">CHK33-4379</strain>
    </source>
</reference>
<dbReference type="EMBL" id="DVLL01000005">
    <property type="protein sequence ID" value="HIT58340.1"/>
    <property type="molecule type" value="Genomic_DNA"/>
</dbReference>
<evidence type="ECO:0000313" key="2">
    <source>
        <dbReference type="EMBL" id="HIT58340.1"/>
    </source>
</evidence>
<feature type="transmembrane region" description="Helical" evidence="1">
    <location>
        <begin position="61"/>
        <end position="79"/>
    </location>
</feature>